<sequence>NPWNSWSYEWLIPSPPPEFNFDGTTMVKDGRLLILPPDKHEMHTGEHAGSHLSPWPFSISLGTFLTLLGLTLDVGGFGNGLLAIGLMLFLISAFGWMIDDYYDAFPVVEKDGDGGKETWPFRDMDSRRLGMWVFLTGDLFVFMTLINSTMFLDLQVSFFHLDPPSPLENFANFSIAALVLFASIFSMYAAVWGARNRKRQTLAAGLIMTIVFAVIYIGTLYSDWSSLSSAGKGFGAMATSPLLSAFYDAGMIHLAHLVAGIAILAYFAVKAMNGNFFRSAGTRSSLVAFFYFWVMIAVAGILFTGVFAMV</sequence>
<feature type="transmembrane region" description="Helical" evidence="7">
    <location>
        <begin position="170"/>
        <end position="190"/>
    </location>
</feature>
<feature type="non-terminal residue" evidence="9">
    <location>
        <position position="1"/>
    </location>
</feature>
<dbReference type="InterPro" id="IPR024791">
    <property type="entry name" value="Cyt_c/ubiquinol_Oxase_su3"/>
</dbReference>
<organism evidence="9 10">
    <name type="scientific">Candidatus Sysuiplasma superficiale</name>
    <dbReference type="NCBI Taxonomy" id="2823368"/>
    <lineage>
        <taxon>Archaea</taxon>
        <taxon>Methanobacteriati</taxon>
        <taxon>Thermoplasmatota</taxon>
        <taxon>Thermoplasmata</taxon>
        <taxon>Candidatus Sysuiplasmatales</taxon>
        <taxon>Candidatus Sysuiplasmataceae</taxon>
        <taxon>Candidatus Sysuiplasma</taxon>
    </lineage>
</organism>
<dbReference type="GO" id="GO:0005886">
    <property type="term" value="C:plasma membrane"/>
    <property type="evidence" value="ECO:0007669"/>
    <property type="project" value="UniProtKB-SubCell"/>
</dbReference>
<dbReference type="InterPro" id="IPR013833">
    <property type="entry name" value="Cyt_c_oxidase_su3_a-hlx"/>
</dbReference>
<evidence type="ECO:0000256" key="4">
    <source>
        <dbReference type="ARBA" id="ARBA00022692"/>
    </source>
</evidence>
<keyword evidence="3" id="KW-1003">Cell membrane</keyword>
<evidence type="ECO:0000256" key="1">
    <source>
        <dbReference type="ARBA" id="ARBA00004651"/>
    </source>
</evidence>
<feature type="transmembrane region" description="Helical" evidence="7">
    <location>
        <begin position="288"/>
        <end position="309"/>
    </location>
</feature>
<evidence type="ECO:0000256" key="7">
    <source>
        <dbReference type="SAM" id="Phobius"/>
    </source>
</evidence>
<dbReference type="EMBL" id="JAGVSJ010000023">
    <property type="protein sequence ID" value="MBX8632377.1"/>
    <property type="molecule type" value="Genomic_DNA"/>
</dbReference>
<reference evidence="9" key="1">
    <citation type="submission" date="2021-04" db="EMBL/GenBank/DDBJ databases">
        <title>Genomic insights into ecological role and evolution of a novel Thermoplasmata order Candidatus Sysuiplasmatales.</title>
        <authorList>
            <person name="Yuan Y."/>
        </authorList>
    </citation>
    <scope>NUCLEOTIDE SEQUENCE</scope>
    <source>
        <strain evidence="9">YP2-bin.285</strain>
    </source>
</reference>
<gene>
    <name evidence="9" type="ORF">J9259_07685</name>
</gene>
<evidence type="ECO:0000313" key="10">
    <source>
        <dbReference type="Proteomes" id="UP000716004"/>
    </source>
</evidence>
<name>A0A8J7YKK8_9ARCH</name>
<feature type="transmembrane region" description="Helical" evidence="7">
    <location>
        <begin position="242"/>
        <end position="267"/>
    </location>
</feature>
<evidence type="ECO:0000256" key="6">
    <source>
        <dbReference type="ARBA" id="ARBA00023136"/>
    </source>
</evidence>
<dbReference type="PANTHER" id="PTHR11403">
    <property type="entry name" value="CYTOCHROME C OXIDASE SUBUNIT III"/>
    <property type="match status" value="1"/>
</dbReference>
<evidence type="ECO:0000256" key="5">
    <source>
        <dbReference type="ARBA" id="ARBA00022989"/>
    </source>
</evidence>
<proteinExistence type="inferred from homology"/>
<dbReference type="InterPro" id="IPR035973">
    <property type="entry name" value="Cyt_c_oxidase_su3-like_sf"/>
</dbReference>
<dbReference type="SUPFAM" id="SSF81452">
    <property type="entry name" value="Cytochrome c oxidase subunit III-like"/>
    <property type="match status" value="1"/>
</dbReference>
<dbReference type="GO" id="GO:0004129">
    <property type="term" value="F:cytochrome-c oxidase activity"/>
    <property type="evidence" value="ECO:0007669"/>
    <property type="project" value="InterPro"/>
</dbReference>
<dbReference type="AlphaFoldDB" id="A0A8J7YKK8"/>
<dbReference type="Gene3D" id="1.10.287.70">
    <property type="match status" value="1"/>
</dbReference>
<dbReference type="InterPro" id="IPR000298">
    <property type="entry name" value="Cyt_c_oxidase-like_su3"/>
</dbReference>
<feature type="transmembrane region" description="Helical" evidence="7">
    <location>
        <begin position="202"/>
        <end position="222"/>
    </location>
</feature>
<comment type="subcellular location">
    <subcellularLocation>
        <location evidence="1">Cell membrane</location>
        <topology evidence="1">Multi-pass membrane protein</topology>
    </subcellularLocation>
</comment>
<evidence type="ECO:0000259" key="8">
    <source>
        <dbReference type="PROSITE" id="PS50253"/>
    </source>
</evidence>
<dbReference type="GO" id="GO:0019646">
    <property type="term" value="P:aerobic electron transport chain"/>
    <property type="evidence" value="ECO:0007669"/>
    <property type="project" value="InterPro"/>
</dbReference>
<evidence type="ECO:0000256" key="2">
    <source>
        <dbReference type="ARBA" id="ARBA00010581"/>
    </source>
</evidence>
<dbReference type="PANTHER" id="PTHR11403:SF2">
    <property type="entry name" value="CYTOCHROME BO(3) UBIQUINOL OXIDASE SUBUNIT 3"/>
    <property type="match status" value="1"/>
</dbReference>
<comment type="caution">
    <text evidence="9">The sequence shown here is derived from an EMBL/GenBank/DDBJ whole genome shotgun (WGS) entry which is preliminary data.</text>
</comment>
<evidence type="ECO:0000256" key="3">
    <source>
        <dbReference type="ARBA" id="ARBA00022475"/>
    </source>
</evidence>
<keyword evidence="4 7" id="KW-0812">Transmembrane</keyword>
<dbReference type="Proteomes" id="UP000716004">
    <property type="component" value="Unassembled WGS sequence"/>
</dbReference>
<feature type="domain" description="Heme-copper oxidase subunit III family profile" evidence="8">
    <location>
        <begin position="43"/>
        <end position="310"/>
    </location>
</feature>
<dbReference type="Gene3D" id="1.20.120.80">
    <property type="entry name" value="Cytochrome c oxidase, subunit III, four-helix bundle"/>
    <property type="match status" value="1"/>
</dbReference>
<comment type="similarity">
    <text evidence="2">Belongs to the cytochrome c oxidase subunit 3 family.</text>
</comment>
<protein>
    <recommendedName>
        <fullName evidence="8">Heme-copper oxidase subunit III family profile domain-containing protein</fullName>
    </recommendedName>
</protein>
<evidence type="ECO:0000313" key="9">
    <source>
        <dbReference type="EMBL" id="MBX8632377.1"/>
    </source>
</evidence>
<dbReference type="PROSITE" id="PS50253">
    <property type="entry name" value="COX3"/>
    <property type="match status" value="1"/>
</dbReference>
<keyword evidence="6 7" id="KW-0472">Membrane</keyword>
<feature type="transmembrane region" description="Helical" evidence="7">
    <location>
        <begin position="77"/>
        <end position="98"/>
    </location>
</feature>
<feature type="transmembrane region" description="Helical" evidence="7">
    <location>
        <begin position="129"/>
        <end position="150"/>
    </location>
</feature>
<accession>A0A8J7YKK8</accession>
<keyword evidence="5 7" id="KW-1133">Transmembrane helix</keyword>